<feature type="compositionally biased region" description="Basic and acidic residues" evidence="1">
    <location>
        <begin position="418"/>
        <end position="430"/>
    </location>
</feature>
<evidence type="ECO:0000259" key="2">
    <source>
        <dbReference type="Pfam" id="PF00188"/>
    </source>
</evidence>
<dbReference type="AlphaFoldDB" id="A0A2H9TIH9"/>
<evidence type="ECO:0000256" key="1">
    <source>
        <dbReference type="SAM" id="MobiDB-lite"/>
    </source>
</evidence>
<dbReference type="InterPro" id="IPR014044">
    <property type="entry name" value="CAP_dom"/>
</dbReference>
<feature type="region of interest" description="Disordered" evidence="1">
    <location>
        <begin position="1"/>
        <end position="35"/>
    </location>
</feature>
<protein>
    <recommendedName>
        <fullName evidence="2">SCP domain-containing protein</fullName>
    </recommendedName>
</protein>
<dbReference type="SUPFAM" id="SSF55797">
    <property type="entry name" value="PR-1-like"/>
    <property type="match status" value="1"/>
</dbReference>
<reference evidence="3 4" key="1">
    <citation type="submission" date="2016-10" db="EMBL/GenBank/DDBJ databases">
        <title>The genome of Paramicrosporidium saccamoebae is the missing link in understanding Cryptomycota and Microsporidia evolution.</title>
        <authorList>
            <person name="Quandt C.A."/>
            <person name="Beaudet D."/>
            <person name="Corsaro D."/>
            <person name="Michel R."/>
            <person name="Corradi N."/>
            <person name="James T."/>
        </authorList>
    </citation>
    <scope>NUCLEOTIDE SEQUENCE [LARGE SCALE GENOMIC DNA]</scope>
    <source>
        <strain evidence="3 4">KSL3</strain>
    </source>
</reference>
<evidence type="ECO:0000313" key="3">
    <source>
        <dbReference type="EMBL" id="PJF17539.1"/>
    </source>
</evidence>
<comment type="caution">
    <text evidence="3">The sequence shown here is derived from an EMBL/GenBank/DDBJ whole genome shotgun (WGS) entry which is preliminary data.</text>
</comment>
<dbReference type="Pfam" id="PF00188">
    <property type="entry name" value="CAP"/>
    <property type="match status" value="1"/>
</dbReference>
<dbReference type="OrthoDB" id="568194at2759"/>
<keyword evidence="4" id="KW-1185">Reference proteome</keyword>
<feature type="compositionally biased region" description="Basic and acidic residues" evidence="1">
    <location>
        <begin position="1"/>
        <end position="14"/>
    </location>
</feature>
<proteinExistence type="predicted"/>
<feature type="region of interest" description="Disordered" evidence="1">
    <location>
        <begin position="408"/>
        <end position="442"/>
    </location>
</feature>
<dbReference type="Proteomes" id="UP000240830">
    <property type="component" value="Unassembled WGS sequence"/>
</dbReference>
<dbReference type="InterPro" id="IPR035940">
    <property type="entry name" value="CAP_sf"/>
</dbReference>
<gene>
    <name evidence="3" type="ORF">PSACC_02654</name>
</gene>
<dbReference type="EMBL" id="MTSL01000169">
    <property type="protein sequence ID" value="PJF17539.1"/>
    <property type="molecule type" value="Genomic_DNA"/>
</dbReference>
<evidence type="ECO:0000313" key="4">
    <source>
        <dbReference type="Proteomes" id="UP000240830"/>
    </source>
</evidence>
<dbReference type="Gene3D" id="3.40.33.10">
    <property type="entry name" value="CAP"/>
    <property type="match status" value="1"/>
</dbReference>
<accession>A0A2H9TIH9</accession>
<name>A0A2H9TIH9_9FUNG</name>
<organism evidence="3 4">
    <name type="scientific">Paramicrosporidium saccamoebae</name>
    <dbReference type="NCBI Taxonomy" id="1246581"/>
    <lineage>
        <taxon>Eukaryota</taxon>
        <taxon>Fungi</taxon>
        <taxon>Fungi incertae sedis</taxon>
        <taxon>Cryptomycota</taxon>
        <taxon>Cryptomycota incertae sedis</taxon>
        <taxon>Paramicrosporidium</taxon>
    </lineage>
</organism>
<sequence length="442" mass="50921">MSEEVPERAEHVENAEYAEGTEQADEKQVGVQGRTQRDMQNVTELVEERTTLDIRSIERAVDKLVKIREMDKKTERPFVPKNKLVAADVQYFMEKTGEDKGKSEQFLDAADGNLQNAFVSWLKTNPGSDFDSRYGYPQINGYSAPYYYDGAYSQEVSGTEWQWPLDSAMNARPVRDTRQGVMRPIPPMQMDQQVVGSTRMGPYVPEAPQTRIIRRRRPRSYRPFVPLTPQRRQGWRTPPAVQQLNSCPFDPLYKHLLVMLNSYRRQMRQPPLCMNEKLMRAAKLQSDFQALAKVPTHAGPRESNLGSLEDRLRWMKFSTPSRRTPVNTRPEAEELIYYWPSRPRDQNTMLRLLRGAMRAWQQDGQARAVMTNSRFQFFGFGLTRARGGMYLTVVLAGSRSEVCNLCPEDGQSPAYNPPRDRDTYPPKPFDEDGCGSNYGYPY</sequence>
<feature type="domain" description="SCP" evidence="2">
    <location>
        <begin position="259"/>
        <end position="393"/>
    </location>
</feature>